<proteinExistence type="inferred from homology"/>
<dbReference type="GO" id="GO:0015833">
    <property type="term" value="P:peptide transport"/>
    <property type="evidence" value="ECO:0007669"/>
    <property type="project" value="TreeGrafter"/>
</dbReference>
<accession>A0A0R3DVF5</accession>
<feature type="signal peptide" evidence="4">
    <location>
        <begin position="1"/>
        <end position="24"/>
    </location>
</feature>
<dbReference type="InterPro" id="IPR039424">
    <property type="entry name" value="SBP_5"/>
</dbReference>
<dbReference type="InterPro" id="IPR000914">
    <property type="entry name" value="SBP_5_dom"/>
</dbReference>
<dbReference type="OrthoDB" id="9803988at2"/>
<comment type="similarity">
    <text evidence="2">Belongs to the bacterial solute-binding protein 5 family.</text>
</comment>
<dbReference type="STRING" id="989370.AOQ71_13700"/>
<keyword evidence="7" id="KW-1185">Reference proteome</keyword>
<evidence type="ECO:0000256" key="1">
    <source>
        <dbReference type="ARBA" id="ARBA00004418"/>
    </source>
</evidence>
<feature type="domain" description="Solute-binding protein family 5" evidence="5">
    <location>
        <begin position="80"/>
        <end position="448"/>
    </location>
</feature>
<evidence type="ECO:0000256" key="4">
    <source>
        <dbReference type="SAM" id="SignalP"/>
    </source>
</evidence>
<dbReference type="Proteomes" id="UP000051936">
    <property type="component" value="Unassembled WGS sequence"/>
</dbReference>
<dbReference type="SUPFAM" id="SSF53850">
    <property type="entry name" value="Periplasmic binding protein-like II"/>
    <property type="match status" value="1"/>
</dbReference>
<dbReference type="PANTHER" id="PTHR30290:SF38">
    <property type="entry name" value="D,D-DIPEPTIDE-BINDING PERIPLASMIC PROTEIN DDPA-RELATED"/>
    <property type="match status" value="1"/>
</dbReference>
<feature type="chain" id="PRO_5006435805" evidence="4">
    <location>
        <begin position="25"/>
        <end position="532"/>
    </location>
</feature>
<dbReference type="Pfam" id="PF00496">
    <property type="entry name" value="SBP_bac_5"/>
    <property type="match status" value="1"/>
</dbReference>
<evidence type="ECO:0000313" key="6">
    <source>
        <dbReference type="EMBL" id="KRQ13799.1"/>
    </source>
</evidence>
<dbReference type="EMBL" id="LJYG01000051">
    <property type="protein sequence ID" value="KRQ13799.1"/>
    <property type="molecule type" value="Genomic_DNA"/>
</dbReference>
<dbReference type="Gene3D" id="3.40.190.10">
    <property type="entry name" value="Periplasmic binding protein-like II"/>
    <property type="match status" value="1"/>
</dbReference>
<dbReference type="AlphaFoldDB" id="A0A0R3DVF5"/>
<evidence type="ECO:0000256" key="2">
    <source>
        <dbReference type="ARBA" id="ARBA00005695"/>
    </source>
</evidence>
<gene>
    <name evidence="6" type="ORF">AOQ71_13700</name>
</gene>
<comment type="subcellular location">
    <subcellularLocation>
        <location evidence="1">Periplasm</location>
    </subcellularLocation>
</comment>
<dbReference type="Gene3D" id="3.10.105.10">
    <property type="entry name" value="Dipeptide-binding Protein, Domain 3"/>
    <property type="match status" value="1"/>
</dbReference>
<dbReference type="GO" id="GO:0043190">
    <property type="term" value="C:ATP-binding cassette (ABC) transporter complex"/>
    <property type="evidence" value="ECO:0007669"/>
    <property type="project" value="InterPro"/>
</dbReference>
<dbReference type="PIRSF" id="PIRSF002741">
    <property type="entry name" value="MppA"/>
    <property type="match status" value="1"/>
</dbReference>
<protein>
    <submittedName>
        <fullName evidence="6">Peptide ABC transporter substrate-binding protein</fullName>
    </submittedName>
</protein>
<dbReference type="InterPro" id="IPR030678">
    <property type="entry name" value="Peptide/Ni-bd"/>
</dbReference>
<organism evidence="6 7">
    <name type="scientific">Bradyrhizobium manausense</name>
    <dbReference type="NCBI Taxonomy" id="989370"/>
    <lineage>
        <taxon>Bacteria</taxon>
        <taxon>Pseudomonadati</taxon>
        <taxon>Pseudomonadota</taxon>
        <taxon>Alphaproteobacteria</taxon>
        <taxon>Hyphomicrobiales</taxon>
        <taxon>Nitrobacteraceae</taxon>
        <taxon>Bradyrhizobium</taxon>
    </lineage>
</organism>
<dbReference type="CDD" id="cd08503">
    <property type="entry name" value="PBP2_NikA_DppA_OppA_like_17"/>
    <property type="match status" value="1"/>
</dbReference>
<reference evidence="6 7" key="1">
    <citation type="submission" date="2015-09" db="EMBL/GenBank/DDBJ databases">
        <title>Draft Genome Sequence of Bradyrhizobium manausense Strain BR 3351T, a Novel Symbiotic Nitrogen-Fixing Alphaproteobacterium Isolated from Brazilian Amazon Rain Forest.</title>
        <authorList>
            <person name="De Araujo J.L."/>
            <person name="Zilli J.E."/>
        </authorList>
    </citation>
    <scope>NUCLEOTIDE SEQUENCE [LARGE SCALE GENOMIC DNA]</scope>
    <source>
        <strain evidence="6 7">BR3351</strain>
    </source>
</reference>
<dbReference type="PANTHER" id="PTHR30290">
    <property type="entry name" value="PERIPLASMIC BINDING COMPONENT OF ABC TRANSPORTER"/>
    <property type="match status" value="1"/>
</dbReference>
<keyword evidence="3 4" id="KW-0732">Signal</keyword>
<dbReference type="GO" id="GO:1904680">
    <property type="term" value="F:peptide transmembrane transporter activity"/>
    <property type="evidence" value="ECO:0007669"/>
    <property type="project" value="TreeGrafter"/>
</dbReference>
<name>A0A0R3DVF5_9BRAD</name>
<comment type="caution">
    <text evidence="6">The sequence shown here is derived from an EMBL/GenBank/DDBJ whole genome shotgun (WGS) entry which is preliminary data.</text>
</comment>
<evidence type="ECO:0000259" key="5">
    <source>
        <dbReference type="Pfam" id="PF00496"/>
    </source>
</evidence>
<dbReference type="RefSeq" id="WP_057747177.1">
    <property type="nucleotide sequence ID" value="NZ_LJYG01000051.1"/>
</dbReference>
<dbReference type="GO" id="GO:0030288">
    <property type="term" value="C:outer membrane-bounded periplasmic space"/>
    <property type="evidence" value="ECO:0007669"/>
    <property type="project" value="UniProtKB-ARBA"/>
</dbReference>
<evidence type="ECO:0000313" key="7">
    <source>
        <dbReference type="Proteomes" id="UP000051936"/>
    </source>
</evidence>
<sequence length="532" mass="59825">MRSVRALAAAAALSLLAFSTTTFAGEPKQGGILRMYHRDSPANASILEGATYSVNVPFMGVFNNLVIYDQHIAQNSPDTLRPELAESWSWGSDNKRLTFKLRQGVKWHDGKPFTSADVKCTFDLLMGKSQQKLRQNPRKAWYSDVDDVTPNGDFEVSFNLKRPQPSLLAMLASGYTPIYPCHVSPADMRTHPIGTGPYKFVEFKANESIKLTRNPDYWKKDLPYLDGIEYTIIPNRSTAILAFVAGKFDMTFPTHITIPLLKDIKSQAPNAVCVVEPTNVSTNIIVNSTSAPFDNIDIRRAMSLALDRKAFVDILFEGQADIGGTMLPPPQGIWGMPKDKLQTIPGYGPDVNANREEAKKLMQKAGYGPDKHLAVKVSTRNLAEYRDPAVILIDQLKSIYIDGELDVVETANWFPKVARKDYMLGLNLTGNSVDDPDQSFYENYSCGSERNYTNYCNKEIEKLFDLQSQEIDIGKRKQLVWDIDQKLQEDVARPIIFHARAGTCWQPYVKGVTIMSNSSYNGFRYEDVWLDK</sequence>
<evidence type="ECO:0000256" key="3">
    <source>
        <dbReference type="ARBA" id="ARBA00022729"/>
    </source>
</evidence>